<dbReference type="SUPFAM" id="SSF48498">
    <property type="entry name" value="Tetracyclin repressor-like, C-terminal domain"/>
    <property type="match status" value="1"/>
</dbReference>
<evidence type="ECO:0000256" key="4">
    <source>
        <dbReference type="PROSITE-ProRule" id="PRU00335"/>
    </source>
</evidence>
<dbReference type="InterPro" id="IPR011075">
    <property type="entry name" value="TetR_C"/>
</dbReference>
<dbReference type="InterPro" id="IPR009057">
    <property type="entry name" value="Homeodomain-like_sf"/>
</dbReference>
<evidence type="ECO:0000313" key="6">
    <source>
        <dbReference type="EMBL" id="NHC16427.1"/>
    </source>
</evidence>
<protein>
    <submittedName>
        <fullName evidence="6">Helix-turn-helix transcriptional regulator</fullName>
    </submittedName>
</protein>
<evidence type="ECO:0000256" key="3">
    <source>
        <dbReference type="ARBA" id="ARBA00023163"/>
    </source>
</evidence>
<evidence type="ECO:0000256" key="2">
    <source>
        <dbReference type="ARBA" id="ARBA00023125"/>
    </source>
</evidence>
<feature type="domain" description="HTH tetR-type" evidence="5">
    <location>
        <begin position="12"/>
        <end position="72"/>
    </location>
</feature>
<proteinExistence type="predicted"/>
<keyword evidence="2 4" id="KW-0238">DNA-binding</keyword>
<dbReference type="PANTHER" id="PTHR47506:SF6">
    <property type="entry name" value="HTH-TYPE TRANSCRIPTIONAL REPRESSOR NEMR"/>
    <property type="match status" value="1"/>
</dbReference>
<dbReference type="InterPro" id="IPR001647">
    <property type="entry name" value="HTH_TetR"/>
</dbReference>
<dbReference type="PANTHER" id="PTHR47506">
    <property type="entry name" value="TRANSCRIPTIONAL REGULATORY PROTEIN"/>
    <property type="match status" value="1"/>
</dbReference>
<dbReference type="Gene3D" id="1.10.10.60">
    <property type="entry name" value="Homeodomain-like"/>
    <property type="match status" value="1"/>
</dbReference>
<dbReference type="PROSITE" id="PS50977">
    <property type="entry name" value="HTH_TETR_2"/>
    <property type="match status" value="1"/>
</dbReference>
<keyword evidence="1" id="KW-0805">Transcription regulation</keyword>
<dbReference type="Pfam" id="PF00440">
    <property type="entry name" value="TetR_N"/>
    <property type="match status" value="1"/>
</dbReference>
<sequence length="210" mass="22357">MQPLDARRARGARTRAAVLDRAVELAASDGLEGLTLSRLAAALHVSKSGLFAHWASKEQLQLAAIEHARLQWATRVVGPALARPRGLPRLWALHEERLALYAADASPGCFFVTVEAELAGRPGPLRSRVAEVLTEWLEVVEGAASRSVELGHLPAALDPALLAYEVEAAGVAAAYQSRLLDPGTVGARARAVVLTRLRSLATDVSLLPES</sequence>
<dbReference type="Pfam" id="PF16925">
    <property type="entry name" value="TetR_C_13"/>
    <property type="match status" value="1"/>
</dbReference>
<accession>A0ABX0H3U5</accession>
<dbReference type="Proteomes" id="UP000800981">
    <property type="component" value="Unassembled WGS sequence"/>
</dbReference>
<dbReference type="EMBL" id="JAANNP010000163">
    <property type="protein sequence ID" value="NHC16427.1"/>
    <property type="molecule type" value="Genomic_DNA"/>
</dbReference>
<evidence type="ECO:0000259" key="5">
    <source>
        <dbReference type="PROSITE" id="PS50977"/>
    </source>
</evidence>
<keyword evidence="7" id="KW-1185">Reference proteome</keyword>
<name>A0ABX0H3U5_9ACTN</name>
<comment type="caution">
    <text evidence="6">The sequence shown here is derived from an EMBL/GenBank/DDBJ whole genome shotgun (WGS) entry which is preliminary data.</text>
</comment>
<dbReference type="SUPFAM" id="SSF46689">
    <property type="entry name" value="Homeodomain-like"/>
    <property type="match status" value="1"/>
</dbReference>
<reference evidence="6 7" key="1">
    <citation type="submission" date="2020-03" db="EMBL/GenBank/DDBJ databases">
        <title>Two novel Motilibacter sp.</title>
        <authorList>
            <person name="Liu S."/>
        </authorList>
    </citation>
    <scope>NUCLEOTIDE SEQUENCE [LARGE SCALE GENOMIC DNA]</scope>
    <source>
        <strain evidence="6 7">E257</strain>
    </source>
</reference>
<evidence type="ECO:0000256" key="1">
    <source>
        <dbReference type="ARBA" id="ARBA00023015"/>
    </source>
</evidence>
<keyword evidence="3" id="KW-0804">Transcription</keyword>
<feature type="DNA-binding region" description="H-T-H motif" evidence="4">
    <location>
        <begin position="35"/>
        <end position="54"/>
    </location>
</feature>
<evidence type="ECO:0000313" key="7">
    <source>
        <dbReference type="Proteomes" id="UP000800981"/>
    </source>
</evidence>
<dbReference type="Gene3D" id="1.10.357.10">
    <property type="entry name" value="Tetracycline Repressor, domain 2"/>
    <property type="match status" value="1"/>
</dbReference>
<organism evidence="6 7">
    <name type="scientific">Motilibacter deserti</name>
    <dbReference type="NCBI Taxonomy" id="2714956"/>
    <lineage>
        <taxon>Bacteria</taxon>
        <taxon>Bacillati</taxon>
        <taxon>Actinomycetota</taxon>
        <taxon>Actinomycetes</taxon>
        <taxon>Motilibacterales</taxon>
        <taxon>Motilibacteraceae</taxon>
        <taxon>Motilibacter</taxon>
    </lineage>
</organism>
<dbReference type="InterPro" id="IPR036271">
    <property type="entry name" value="Tet_transcr_reg_TetR-rel_C_sf"/>
</dbReference>
<gene>
    <name evidence="6" type="ORF">G9H71_21815</name>
</gene>